<keyword evidence="1" id="KW-0472">Membrane</keyword>
<dbReference type="CDD" id="cd00198">
    <property type="entry name" value="vWFA"/>
    <property type="match status" value="1"/>
</dbReference>
<dbReference type="Pfam" id="PF00092">
    <property type="entry name" value="VWA"/>
    <property type="match status" value="1"/>
</dbReference>
<dbReference type="RefSeq" id="WP_087149623.1">
    <property type="nucleotide sequence ID" value="NZ_CP042912.1"/>
</dbReference>
<keyword evidence="1" id="KW-1133">Transmembrane helix</keyword>
<organism evidence="3 4">
    <name type="scientific">Mariniblastus fucicola</name>
    <dbReference type="NCBI Taxonomy" id="980251"/>
    <lineage>
        <taxon>Bacteria</taxon>
        <taxon>Pseudomonadati</taxon>
        <taxon>Planctomycetota</taxon>
        <taxon>Planctomycetia</taxon>
        <taxon>Pirellulales</taxon>
        <taxon>Pirellulaceae</taxon>
        <taxon>Mariniblastus</taxon>
    </lineage>
</organism>
<dbReference type="SMART" id="SM00327">
    <property type="entry name" value="VWA"/>
    <property type="match status" value="1"/>
</dbReference>
<dbReference type="Proteomes" id="UP000322214">
    <property type="component" value="Chromosome"/>
</dbReference>
<dbReference type="Gene3D" id="3.40.50.410">
    <property type="entry name" value="von Willebrand factor, type A domain"/>
    <property type="match status" value="1"/>
</dbReference>
<accession>A0A5B9PE01</accession>
<dbReference type="PROSITE" id="PS50234">
    <property type="entry name" value="VWFA"/>
    <property type="match status" value="1"/>
</dbReference>
<dbReference type="EMBL" id="CP042912">
    <property type="protein sequence ID" value="QEG24514.1"/>
    <property type="molecule type" value="Genomic_DNA"/>
</dbReference>
<dbReference type="InterPro" id="IPR036465">
    <property type="entry name" value="vWFA_dom_sf"/>
</dbReference>
<keyword evidence="1" id="KW-0812">Transmembrane</keyword>
<evidence type="ECO:0000259" key="2">
    <source>
        <dbReference type="PROSITE" id="PS50234"/>
    </source>
</evidence>
<dbReference type="InterPro" id="IPR028087">
    <property type="entry name" value="Tad_N"/>
</dbReference>
<proteinExistence type="predicted"/>
<feature type="domain" description="VWFA" evidence="2">
    <location>
        <begin position="163"/>
        <end position="364"/>
    </location>
</feature>
<evidence type="ECO:0000256" key="1">
    <source>
        <dbReference type="SAM" id="Phobius"/>
    </source>
</evidence>
<dbReference type="AlphaFoldDB" id="A0A5B9PE01"/>
<evidence type="ECO:0000313" key="4">
    <source>
        <dbReference type="Proteomes" id="UP000322214"/>
    </source>
</evidence>
<name>A0A5B9PE01_9BACT</name>
<gene>
    <name evidence="3" type="ORF">MFFC18_44340</name>
</gene>
<dbReference type="KEGG" id="mff:MFFC18_44340"/>
<dbReference type="SUPFAM" id="SSF53300">
    <property type="entry name" value="vWA-like"/>
    <property type="match status" value="1"/>
</dbReference>
<sequence>MIRCRSVSIHRPRDGATMVLMVVLLPVMIALAALAINVAQMESVNTDLQVATDAAVRAAGREYLLTADKNKALLAAQELADRNRVGSFVLPIESGDLEYGVGDRANVNSPYTFTHTGAGNAVRLTTNSLASGTSGVDLLFPFFGSNVKIRPQISAVCTQGVIDIALVIDRSGSMAYSSSETAVYPPGPAAAPAGWDFGDPVPPQARWLDLIASAKVFVDELDASPTEELVALTIYDENSTTLLNLSNNYDQIINELEFISGSFDKGGTNIGGGMLGGQSALTNATYGRQEASKVIVLMTDGVHNIGTSPNSAANTIANSGIALFTITFSDEANQAEMQSVANKCGGQHFHAANASQLKDAFQQIARSLPTLLTE</sequence>
<protein>
    <submittedName>
        <fullName evidence="3">von Willebrand factor type A domain protein</fullName>
    </submittedName>
</protein>
<dbReference type="OrthoDB" id="242905at2"/>
<reference evidence="3 4" key="1">
    <citation type="submission" date="2019-08" db="EMBL/GenBank/DDBJ databases">
        <title>Deep-cultivation of Planctomycetes and their phenomic and genomic characterization uncovers novel biology.</title>
        <authorList>
            <person name="Wiegand S."/>
            <person name="Jogler M."/>
            <person name="Boedeker C."/>
            <person name="Pinto D."/>
            <person name="Vollmers J."/>
            <person name="Rivas-Marin E."/>
            <person name="Kohn T."/>
            <person name="Peeters S.H."/>
            <person name="Heuer A."/>
            <person name="Rast P."/>
            <person name="Oberbeckmann S."/>
            <person name="Bunk B."/>
            <person name="Jeske O."/>
            <person name="Meyerdierks A."/>
            <person name="Storesund J.E."/>
            <person name="Kallscheuer N."/>
            <person name="Luecker S."/>
            <person name="Lage O.M."/>
            <person name="Pohl T."/>
            <person name="Merkel B.J."/>
            <person name="Hornburger P."/>
            <person name="Mueller R.-W."/>
            <person name="Bruemmer F."/>
            <person name="Labrenz M."/>
            <person name="Spormann A.M."/>
            <person name="Op den Camp H."/>
            <person name="Overmann J."/>
            <person name="Amann R."/>
            <person name="Jetten M.S.M."/>
            <person name="Mascher T."/>
            <person name="Medema M.H."/>
            <person name="Devos D.P."/>
            <person name="Kaster A.-K."/>
            <person name="Ovreas L."/>
            <person name="Rohde M."/>
            <person name="Galperin M.Y."/>
            <person name="Jogler C."/>
        </authorList>
    </citation>
    <scope>NUCLEOTIDE SEQUENCE [LARGE SCALE GENOMIC DNA]</scope>
    <source>
        <strain evidence="3 4">FC18</strain>
    </source>
</reference>
<dbReference type="InterPro" id="IPR002035">
    <property type="entry name" value="VWF_A"/>
</dbReference>
<evidence type="ECO:0000313" key="3">
    <source>
        <dbReference type="EMBL" id="QEG24514.1"/>
    </source>
</evidence>
<dbReference type="Pfam" id="PF13400">
    <property type="entry name" value="Tad"/>
    <property type="match status" value="1"/>
</dbReference>
<keyword evidence="4" id="KW-1185">Reference proteome</keyword>
<feature type="transmembrane region" description="Helical" evidence="1">
    <location>
        <begin position="20"/>
        <end position="39"/>
    </location>
</feature>
<dbReference type="STRING" id="980251.GCA_001642875_01135"/>